<dbReference type="EMBL" id="LCKQ01000001">
    <property type="protein sequence ID" value="KKU04219.1"/>
    <property type="molecule type" value="Genomic_DNA"/>
</dbReference>
<feature type="transmembrane region" description="Helical" evidence="5">
    <location>
        <begin position="92"/>
        <end position="111"/>
    </location>
</feature>
<comment type="caution">
    <text evidence="6">The sequence shown here is derived from an EMBL/GenBank/DDBJ whole genome shotgun (WGS) entry which is preliminary data.</text>
</comment>
<sequence>MERRTIHERASFLRDFVFAADDGIITTFAVVAGALGAGLAPSIVLTLGFANLLADGFSMATGIYLGVKSEAEYEKSKNDPHWQSDSPFKQGLITFVSFDIAGVLPLLPFLFGMRANFAASAAVVGISLFSLGVFKGIYGQKSLFKSGLETFLIGGVAATLAYAVGFLVDKFVV</sequence>
<accession>A0A0G1M7E8</accession>
<dbReference type="PANTHER" id="PTHR31851">
    <property type="entry name" value="FE(2+)/MN(2+) TRANSPORTER PCL1"/>
    <property type="match status" value="1"/>
</dbReference>
<feature type="transmembrane region" description="Helical" evidence="5">
    <location>
        <begin position="117"/>
        <end position="138"/>
    </location>
</feature>
<keyword evidence="2 5" id="KW-0812">Transmembrane</keyword>
<dbReference type="Proteomes" id="UP000034086">
    <property type="component" value="Unassembled WGS sequence"/>
</dbReference>
<proteinExistence type="predicted"/>
<protein>
    <recommendedName>
        <fullName evidence="8">VIT family protein</fullName>
    </recommendedName>
</protein>
<evidence type="ECO:0008006" key="8">
    <source>
        <dbReference type="Google" id="ProtNLM"/>
    </source>
</evidence>
<reference evidence="6 7" key="1">
    <citation type="journal article" date="2015" name="Nature">
        <title>rRNA introns, odd ribosomes, and small enigmatic genomes across a large radiation of phyla.</title>
        <authorList>
            <person name="Brown C.T."/>
            <person name="Hug L.A."/>
            <person name="Thomas B.C."/>
            <person name="Sharon I."/>
            <person name="Castelle C.J."/>
            <person name="Singh A."/>
            <person name="Wilkins M.J."/>
            <person name="Williams K.H."/>
            <person name="Banfield J.F."/>
        </authorList>
    </citation>
    <scope>NUCLEOTIDE SEQUENCE [LARGE SCALE GENOMIC DNA]</scope>
</reference>
<comment type="subcellular location">
    <subcellularLocation>
        <location evidence="1">Endomembrane system</location>
        <topology evidence="1">Multi-pass membrane protein</topology>
    </subcellularLocation>
</comment>
<evidence type="ECO:0000256" key="5">
    <source>
        <dbReference type="SAM" id="Phobius"/>
    </source>
</evidence>
<dbReference type="AlphaFoldDB" id="A0A0G1M7E8"/>
<feature type="transmembrane region" description="Helical" evidence="5">
    <location>
        <begin position="150"/>
        <end position="168"/>
    </location>
</feature>
<name>A0A0G1M7E8_9BACT</name>
<evidence type="ECO:0000256" key="2">
    <source>
        <dbReference type="ARBA" id="ARBA00022692"/>
    </source>
</evidence>
<evidence type="ECO:0000313" key="7">
    <source>
        <dbReference type="Proteomes" id="UP000034086"/>
    </source>
</evidence>
<evidence type="ECO:0000256" key="4">
    <source>
        <dbReference type="ARBA" id="ARBA00023136"/>
    </source>
</evidence>
<organism evidence="6 7">
    <name type="scientific">Candidatus Woesebacteria bacterium GW2011_GWE1_45_18</name>
    <dbReference type="NCBI Taxonomy" id="1618598"/>
    <lineage>
        <taxon>Bacteria</taxon>
        <taxon>Candidatus Woeseibacteriota</taxon>
    </lineage>
</organism>
<evidence type="ECO:0000256" key="3">
    <source>
        <dbReference type="ARBA" id="ARBA00022989"/>
    </source>
</evidence>
<dbReference type="InterPro" id="IPR008217">
    <property type="entry name" value="Ccc1_fam"/>
</dbReference>
<keyword evidence="3 5" id="KW-1133">Transmembrane helix</keyword>
<evidence type="ECO:0000313" key="6">
    <source>
        <dbReference type="EMBL" id="KKU04219.1"/>
    </source>
</evidence>
<keyword evidence="4 5" id="KW-0472">Membrane</keyword>
<dbReference type="GO" id="GO:0005384">
    <property type="term" value="F:manganese ion transmembrane transporter activity"/>
    <property type="evidence" value="ECO:0007669"/>
    <property type="project" value="InterPro"/>
</dbReference>
<gene>
    <name evidence="6" type="ORF">UX03_C0001G0004</name>
</gene>
<dbReference type="Pfam" id="PF01988">
    <property type="entry name" value="VIT1"/>
    <property type="match status" value="2"/>
</dbReference>
<dbReference type="GO" id="GO:0012505">
    <property type="term" value="C:endomembrane system"/>
    <property type="evidence" value="ECO:0007669"/>
    <property type="project" value="UniProtKB-SubCell"/>
</dbReference>
<dbReference type="GO" id="GO:0030026">
    <property type="term" value="P:intracellular manganese ion homeostasis"/>
    <property type="evidence" value="ECO:0007669"/>
    <property type="project" value="InterPro"/>
</dbReference>
<evidence type="ECO:0000256" key="1">
    <source>
        <dbReference type="ARBA" id="ARBA00004127"/>
    </source>
</evidence>